<dbReference type="Proteomes" id="UP000196573">
    <property type="component" value="Unassembled WGS sequence"/>
</dbReference>
<gene>
    <name evidence="8" type="primary">mepA_6</name>
    <name evidence="8" type="ORF">EHSB41UT_03971</name>
</gene>
<evidence type="ECO:0000256" key="6">
    <source>
        <dbReference type="ARBA" id="ARBA00023136"/>
    </source>
</evidence>
<feature type="transmembrane region" description="Helical" evidence="7">
    <location>
        <begin position="419"/>
        <end position="438"/>
    </location>
</feature>
<feature type="transmembrane region" description="Helical" evidence="7">
    <location>
        <begin position="361"/>
        <end position="382"/>
    </location>
</feature>
<feature type="transmembrane region" description="Helical" evidence="7">
    <location>
        <begin position="101"/>
        <end position="120"/>
    </location>
</feature>
<dbReference type="PANTHER" id="PTHR43823:SF4">
    <property type="entry name" value="SPORULATION PROTEIN YKVU"/>
    <property type="match status" value="1"/>
</dbReference>
<name>A0A1X7AQ04_9GAMM</name>
<evidence type="ECO:0000256" key="3">
    <source>
        <dbReference type="ARBA" id="ARBA00022475"/>
    </source>
</evidence>
<dbReference type="InterPro" id="IPR002528">
    <property type="entry name" value="MATE_fam"/>
</dbReference>
<dbReference type="EMBL" id="FWPT01000011">
    <property type="protein sequence ID" value="SMA50178.1"/>
    <property type="molecule type" value="Genomic_DNA"/>
</dbReference>
<feature type="transmembrane region" description="Helical" evidence="7">
    <location>
        <begin position="60"/>
        <end position="80"/>
    </location>
</feature>
<dbReference type="PANTHER" id="PTHR43823">
    <property type="entry name" value="SPORULATION PROTEIN YKVU"/>
    <property type="match status" value="1"/>
</dbReference>
<sequence length="453" mass="49557">MKPDTKPDFNKLTGKPVLVFFYHLVPWSLGILCQSSVPIIDGYFLGNYVGPEALAVVNLAMPILGLFIAIEVMIATGASIRCGHYLGRGKLKEASRIFTQAILAVFSLIALLALLCILGLDTLVQILGADEALAPQLHEYLWVMLLFTLVLPSAFILEYFVGLDNNPALASAAMMMGATSNIVLTWILVSQLQLGVAGAAMGSGISALISFMTLLLHFLRKDRQLHWTLTKRKWTEVFTTMKNGISDGLSDGASALFILLFNWIVIAEFGLPGLVAMTVVNFLLETQETITFGFGDSLQMLVSANTSARHPERVAQFLRLAMIAGLTLGIGFLLLALLGSTWVSGFFIKDDNEAILLTSQIVIWIFPVFLLGSISVVLMAYFSALEKPLYAGTIALARSFLFPALMLITLPWLLGKKGIFIAIPVAELLTMTLALMLLRKQRQQDRFHQLDAA</sequence>
<keyword evidence="5 7" id="KW-1133">Transmembrane helix</keyword>
<dbReference type="AlphaFoldDB" id="A0A1X7AQ04"/>
<feature type="transmembrane region" description="Helical" evidence="7">
    <location>
        <begin position="389"/>
        <end position="413"/>
    </location>
</feature>
<proteinExistence type="predicted"/>
<keyword evidence="4 7" id="KW-0812">Transmembrane</keyword>
<keyword evidence="6 7" id="KW-0472">Membrane</keyword>
<keyword evidence="2" id="KW-0813">Transport</keyword>
<comment type="subcellular location">
    <subcellularLocation>
        <location evidence="1">Cell inner membrane</location>
        <topology evidence="1">Multi-pass membrane protein</topology>
    </subcellularLocation>
</comment>
<evidence type="ECO:0000256" key="2">
    <source>
        <dbReference type="ARBA" id="ARBA00022448"/>
    </source>
</evidence>
<keyword evidence="9" id="KW-1185">Reference proteome</keyword>
<dbReference type="PIRSF" id="PIRSF006603">
    <property type="entry name" value="DinF"/>
    <property type="match status" value="1"/>
</dbReference>
<feature type="transmembrane region" description="Helical" evidence="7">
    <location>
        <begin position="168"/>
        <end position="189"/>
    </location>
</feature>
<feature type="transmembrane region" description="Helical" evidence="7">
    <location>
        <begin position="140"/>
        <end position="161"/>
    </location>
</feature>
<evidence type="ECO:0000313" key="8">
    <source>
        <dbReference type="EMBL" id="SMA50178.1"/>
    </source>
</evidence>
<evidence type="ECO:0000256" key="1">
    <source>
        <dbReference type="ARBA" id="ARBA00004429"/>
    </source>
</evidence>
<dbReference type="InterPro" id="IPR048279">
    <property type="entry name" value="MdtK-like"/>
</dbReference>
<dbReference type="Pfam" id="PF01554">
    <property type="entry name" value="MatE"/>
    <property type="match status" value="1"/>
</dbReference>
<evidence type="ECO:0000256" key="7">
    <source>
        <dbReference type="SAM" id="Phobius"/>
    </source>
</evidence>
<dbReference type="OrthoDB" id="9811110at2"/>
<dbReference type="InterPro" id="IPR051327">
    <property type="entry name" value="MATE_MepA_subfamily"/>
</dbReference>
<dbReference type="GO" id="GO:0005886">
    <property type="term" value="C:plasma membrane"/>
    <property type="evidence" value="ECO:0007669"/>
    <property type="project" value="UniProtKB-SubCell"/>
</dbReference>
<evidence type="ECO:0000313" key="9">
    <source>
        <dbReference type="Proteomes" id="UP000196573"/>
    </source>
</evidence>
<feature type="transmembrane region" description="Helical" evidence="7">
    <location>
        <begin position="20"/>
        <end position="40"/>
    </location>
</feature>
<evidence type="ECO:0000256" key="5">
    <source>
        <dbReference type="ARBA" id="ARBA00022989"/>
    </source>
</evidence>
<feature type="transmembrane region" description="Helical" evidence="7">
    <location>
        <begin position="195"/>
        <end position="219"/>
    </location>
</feature>
<protein>
    <submittedName>
        <fullName evidence="8">Multidrug export protein MepA</fullName>
    </submittedName>
</protein>
<keyword evidence="3" id="KW-1003">Cell membrane</keyword>
<organism evidence="8 9">
    <name type="scientific">Parendozoicomonas haliclonae</name>
    <dbReference type="NCBI Taxonomy" id="1960125"/>
    <lineage>
        <taxon>Bacteria</taxon>
        <taxon>Pseudomonadati</taxon>
        <taxon>Pseudomonadota</taxon>
        <taxon>Gammaproteobacteria</taxon>
        <taxon>Oceanospirillales</taxon>
        <taxon>Endozoicomonadaceae</taxon>
        <taxon>Parendozoicomonas</taxon>
    </lineage>
</organism>
<reference evidence="8 9" key="1">
    <citation type="submission" date="2017-03" db="EMBL/GenBank/DDBJ databases">
        <authorList>
            <person name="Afonso C.L."/>
            <person name="Miller P.J."/>
            <person name="Scott M.A."/>
            <person name="Spackman E."/>
            <person name="Goraichik I."/>
            <person name="Dimitrov K.M."/>
            <person name="Suarez D.L."/>
            <person name="Swayne D.E."/>
        </authorList>
    </citation>
    <scope>NUCLEOTIDE SEQUENCE [LARGE SCALE GENOMIC DNA]</scope>
    <source>
        <strain evidence="8">SB41UT1</strain>
    </source>
</reference>
<accession>A0A1X7AQ04</accession>
<dbReference type="GO" id="GO:0042910">
    <property type="term" value="F:xenobiotic transmembrane transporter activity"/>
    <property type="evidence" value="ECO:0007669"/>
    <property type="project" value="InterPro"/>
</dbReference>
<evidence type="ECO:0000256" key="4">
    <source>
        <dbReference type="ARBA" id="ARBA00022692"/>
    </source>
</evidence>
<dbReference type="RefSeq" id="WP_087112623.1">
    <property type="nucleotide sequence ID" value="NZ_CBCSCN010000013.1"/>
</dbReference>
<feature type="transmembrane region" description="Helical" evidence="7">
    <location>
        <begin position="320"/>
        <end position="341"/>
    </location>
</feature>
<dbReference type="GO" id="GO:0015297">
    <property type="term" value="F:antiporter activity"/>
    <property type="evidence" value="ECO:0007669"/>
    <property type="project" value="InterPro"/>
</dbReference>